<feature type="transmembrane region" description="Helical" evidence="1">
    <location>
        <begin position="6"/>
        <end position="29"/>
    </location>
</feature>
<keyword evidence="1" id="KW-0472">Membrane</keyword>
<dbReference type="PATRIC" id="fig|1007676.4.peg.1201"/>
<dbReference type="Pfam" id="PF05437">
    <property type="entry name" value="AzlD"/>
    <property type="match status" value="1"/>
</dbReference>
<accession>A0A0H4QKC1</accession>
<evidence type="ECO:0000313" key="2">
    <source>
        <dbReference type="EMBL" id="AKP67143.1"/>
    </source>
</evidence>
<evidence type="ECO:0000313" key="3">
    <source>
        <dbReference type="Proteomes" id="UP000036106"/>
    </source>
</evidence>
<organism evidence="2 3">
    <name type="scientific">Companilactobacillus ginsenosidimutans</name>
    <dbReference type="NCBI Taxonomy" id="1007676"/>
    <lineage>
        <taxon>Bacteria</taxon>
        <taxon>Bacillati</taxon>
        <taxon>Bacillota</taxon>
        <taxon>Bacilli</taxon>
        <taxon>Lactobacillales</taxon>
        <taxon>Lactobacillaceae</taxon>
        <taxon>Companilactobacillus</taxon>
    </lineage>
</organism>
<dbReference type="AlphaFoldDB" id="A0A0H4QKC1"/>
<dbReference type="EMBL" id="CP012034">
    <property type="protein sequence ID" value="AKP67143.1"/>
    <property type="molecule type" value="Genomic_DNA"/>
</dbReference>
<sequence>MPSFSFVVLTIFSTGLVTWLSRIMPFWILRKVKLSPKVIEFLSFVPIVIMSALWFENLFHQNVGYLPTVDWPNLFASVPTVISAIISRSLLVVVVVGVISLAVIRMYF</sequence>
<keyword evidence="1" id="KW-1133">Transmembrane helix</keyword>
<dbReference type="Proteomes" id="UP000036106">
    <property type="component" value="Chromosome"/>
</dbReference>
<feature type="transmembrane region" description="Helical" evidence="1">
    <location>
        <begin position="80"/>
        <end position="104"/>
    </location>
</feature>
<reference evidence="3" key="1">
    <citation type="submission" date="2015-07" db="EMBL/GenBank/DDBJ databases">
        <title>Lactobacillus ginsenosidimutans/EMML 3141/ whole genome sequencing.</title>
        <authorList>
            <person name="Kim M.K."/>
            <person name="Im W.-T."/>
            <person name="Srinivasan S."/>
            <person name="Lee J.-J."/>
        </authorList>
    </citation>
    <scope>NUCLEOTIDE SEQUENCE [LARGE SCALE GENOMIC DNA]</scope>
    <source>
        <strain evidence="3">EMML 3041</strain>
    </source>
</reference>
<dbReference type="InterPro" id="IPR008407">
    <property type="entry name" value="Brnchd-chn_aa_trnsp_AzlD"/>
</dbReference>
<name>A0A0H4QKC1_9LACO</name>
<dbReference type="OrthoDB" id="7870017at2"/>
<evidence type="ECO:0000256" key="1">
    <source>
        <dbReference type="SAM" id="Phobius"/>
    </source>
</evidence>
<keyword evidence="3" id="KW-1185">Reference proteome</keyword>
<keyword evidence="1" id="KW-0812">Transmembrane</keyword>
<protein>
    <submittedName>
        <fullName evidence="2">Branched-chain amino acid ABC transporter</fullName>
    </submittedName>
</protein>
<gene>
    <name evidence="2" type="ORF">ABM34_06055</name>
</gene>
<proteinExistence type="predicted"/>
<feature type="transmembrane region" description="Helical" evidence="1">
    <location>
        <begin position="41"/>
        <end position="60"/>
    </location>
</feature>
<dbReference type="KEGG" id="lgn:ABM34_06055"/>
<dbReference type="RefSeq" id="WP_048704265.1">
    <property type="nucleotide sequence ID" value="NZ_CP012034.1"/>
</dbReference>